<keyword evidence="3" id="KW-0472">Membrane</keyword>
<name>A0A9Q1JXU5_9CARY</name>
<dbReference type="PROSITE" id="PS50235">
    <property type="entry name" value="USP_3"/>
    <property type="match status" value="1"/>
</dbReference>
<dbReference type="InterPro" id="IPR050164">
    <property type="entry name" value="Peptidase_C19"/>
</dbReference>
<dbReference type="GO" id="GO:0005829">
    <property type="term" value="C:cytosol"/>
    <property type="evidence" value="ECO:0007669"/>
    <property type="project" value="TreeGrafter"/>
</dbReference>
<evidence type="ECO:0000256" key="3">
    <source>
        <dbReference type="SAM" id="Phobius"/>
    </source>
</evidence>
<keyword evidence="3" id="KW-0812">Transmembrane</keyword>
<feature type="domain" description="USP" evidence="4">
    <location>
        <begin position="205"/>
        <end position="511"/>
    </location>
</feature>
<dbReference type="SUPFAM" id="SSF54001">
    <property type="entry name" value="Cysteine proteinases"/>
    <property type="match status" value="1"/>
</dbReference>
<feature type="region of interest" description="Disordered" evidence="2">
    <location>
        <begin position="575"/>
        <end position="612"/>
    </location>
</feature>
<feature type="compositionally biased region" description="Basic and acidic residues" evidence="2">
    <location>
        <begin position="589"/>
        <end position="600"/>
    </location>
</feature>
<evidence type="ECO:0000256" key="2">
    <source>
        <dbReference type="SAM" id="MobiDB-lite"/>
    </source>
</evidence>
<dbReference type="PANTHER" id="PTHR24006:SF677">
    <property type="entry name" value="UBIQUITIN CARBOXYL-TERMINAL HYDROLASE 19"/>
    <property type="match status" value="1"/>
</dbReference>
<feature type="compositionally biased region" description="Basic and acidic residues" evidence="2">
    <location>
        <begin position="697"/>
        <end position="708"/>
    </location>
</feature>
<evidence type="ECO:0000313" key="5">
    <source>
        <dbReference type="EMBL" id="KAJ8432873.1"/>
    </source>
</evidence>
<dbReference type="EMBL" id="JAKOGI010000578">
    <property type="protein sequence ID" value="KAJ8432873.1"/>
    <property type="molecule type" value="Genomic_DNA"/>
</dbReference>
<dbReference type="InterPro" id="IPR028889">
    <property type="entry name" value="USP"/>
</dbReference>
<feature type="compositionally biased region" description="Polar residues" evidence="2">
    <location>
        <begin position="601"/>
        <end position="611"/>
    </location>
</feature>
<feature type="compositionally biased region" description="Polar residues" evidence="2">
    <location>
        <begin position="686"/>
        <end position="696"/>
    </location>
</feature>
<reference evidence="5" key="1">
    <citation type="submission" date="2022-04" db="EMBL/GenBank/DDBJ databases">
        <title>Carnegiea gigantea Genome sequencing and assembly v2.</title>
        <authorList>
            <person name="Copetti D."/>
            <person name="Sanderson M.J."/>
            <person name="Burquez A."/>
            <person name="Wojciechowski M.F."/>
        </authorList>
    </citation>
    <scope>NUCLEOTIDE SEQUENCE</scope>
    <source>
        <strain evidence="5">SGP5-SGP5p</strain>
        <tissue evidence="5">Aerial part</tissue>
    </source>
</reference>
<dbReference type="Pfam" id="PF00443">
    <property type="entry name" value="UCH"/>
    <property type="match status" value="1"/>
</dbReference>
<dbReference type="CDD" id="cd02661">
    <property type="entry name" value="Peptidase_C19E"/>
    <property type="match status" value="1"/>
</dbReference>
<dbReference type="InterPro" id="IPR018200">
    <property type="entry name" value="USP_CS"/>
</dbReference>
<evidence type="ECO:0000259" key="4">
    <source>
        <dbReference type="PROSITE" id="PS50235"/>
    </source>
</evidence>
<dbReference type="PANTHER" id="PTHR24006">
    <property type="entry name" value="UBIQUITIN CARBOXYL-TERMINAL HYDROLASE"/>
    <property type="match status" value="1"/>
</dbReference>
<gene>
    <name evidence="5" type="ORF">Cgig2_033878</name>
</gene>
<dbReference type="InterPro" id="IPR038765">
    <property type="entry name" value="Papain-like_cys_pep_sf"/>
</dbReference>
<keyword evidence="6" id="KW-1185">Reference proteome</keyword>
<dbReference type="Proteomes" id="UP001153076">
    <property type="component" value="Unassembled WGS sequence"/>
</dbReference>
<dbReference type="Gene3D" id="3.90.70.10">
    <property type="entry name" value="Cysteine proteinases"/>
    <property type="match status" value="1"/>
</dbReference>
<evidence type="ECO:0000256" key="1">
    <source>
        <dbReference type="ARBA" id="ARBA00009085"/>
    </source>
</evidence>
<dbReference type="AlphaFoldDB" id="A0A9Q1JXU5"/>
<dbReference type="GO" id="GO:0004843">
    <property type="term" value="F:cysteine-type deubiquitinase activity"/>
    <property type="evidence" value="ECO:0007669"/>
    <property type="project" value="InterPro"/>
</dbReference>
<feature type="transmembrane region" description="Helical" evidence="3">
    <location>
        <begin position="30"/>
        <end position="48"/>
    </location>
</feature>
<accession>A0A9Q1JXU5</accession>
<proteinExistence type="inferred from homology"/>
<dbReference type="FunFam" id="3.90.70.10:FF:000026">
    <property type="entry name" value="Ubiquitin carboxyl-terminal hydrolase 15"/>
    <property type="match status" value="1"/>
</dbReference>
<dbReference type="OrthoDB" id="420187at2759"/>
<evidence type="ECO:0000313" key="6">
    <source>
        <dbReference type="Proteomes" id="UP001153076"/>
    </source>
</evidence>
<sequence>MHVSPLSTESDPNWNSISSFWSWSWNWNSSFQFLITAFVVALGFLYILRTAASKYFVVETNFHSSSSSLSSSSVTMGATSNRVPDTCAVCAKPTSKQCSGCKAVKYWVSVMQSRTAAGNGSISILIPSSQTCQVEHWKSGHKTKCKELKSSGKARLQSSGSGKGSVALVPSSGSEKTQKLVDKVLFPYEEFVKLFNWDRPIFPPCGLLNCGNSCFANVILQCLAHTRPLLAYLLDKGHRRDCRRNEWCFLCELQTHMERASRSQQAFSPINILSRLPSIGGNLGYGRQEDAHEFMRFAIDTMQSVCLDEHGGEKVIHPKSQETTLIQHIFGGQLQSQVICTKCNQVSNQYENMMDLTVEIQGDATSLEECLEQFTAKEWLHGENMYKCDGCNDYVRAWKRLSIHQAPNILTIALKRFQSGRFGKINKRITFPESLDLTPYMSEGRDGTDKYKLYGVVVHVDMLNASFFGHYICYTKGFQGDWYRIDDCKVTRVELDEVLSQGAYMLLYSRVSPRPTCLKTFESGTHLQETGKTAAIIKATNSCPPNSVTSNSSKPTYSNPSCSSAYPHVLSDIEKSDHTETQKGQLSRVDSESVDGRQQDFHSGNHSSSLPVSIEANGEDAFKVPITGNNHANGGIPDCPNCPSEQSSSVGPDLTGASDLVVDASTDTSYNASATALLSSEKADRNTTVNGVSESNGKLEEHMSEEGPHVTGNGFYAVKGDQGAVACEQHAWCKFSPMVNGNGPVISSQLISNNMDCAAMDVDIGPGSIEVSSDEMDVDYVEVSKSANHSCISNDHSEH</sequence>
<protein>
    <recommendedName>
        <fullName evidence="4">USP domain-containing protein</fullName>
    </recommendedName>
</protein>
<comment type="caution">
    <text evidence="5">The sequence shown here is derived from an EMBL/GenBank/DDBJ whole genome shotgun (WGS) entry which is preliminary data.</text>
</comment>
<dbReference type="InterPro" id="IPR001394">
    <property type="entry name" value="Peptidase_C19_UCH"/>
</dbReference>
<feature type="region of interest" description="Disordered" evidence="2">
    <location>
        <begin position="685"/>
        <end position="708"/>
    </location>
</feature>
<organism evidence="5 6">
    <name type="scientific">Carnegiea gigantea</name>
    <dbReference type="NCBI Taxonomy" id="171969"/>
    <lineage>
        <taxon>Eukaryota</taxon>
        <taxon>Viridiplantae</taxon>
        <taxon>Streptophyta</taxon>
        <taxon>Embryophyta</taxon>
        <taxon>Tracheophyta</taxon>
        <taxon>Spermatophyta</taxon>
        <taxon>Magnoliopsida</taxon>
        <taxon>eudicotyledons</taxon>
        <taxon>Gunneridae</taxon>
        <taxon>Pentapetalae</taxon>
        <taxon>Caryophyllales</taxon>
        <taxon>Cactineae</taxon>
        <taxon>Cactaceae</taxon>
        <taxon>Cactoideae</taxon>
        <taxon>Echinocereeae</taxon>
        <taxon>Carnegiea</taxon>
    </lineage>
</organism>
<dbReference type="GO" id="GO:0016579">
    <property type="term" value="P:protein deubiquitination"/>
    <property type="evidence" value="ECO:0007669"/>
    <property type="project" value="InterPro"/>
</dbReference>
<keyword evidence="3" id="KW-1133">Transmembrane helix</keyword>
<dbReference type="GO" id="GO:0005634">
    <property type="term" value="C:nucleus"/>
    <property type="evidence" value="ECO:0007669"/>
    <property type="project" value="TreeGrafter"/>
</dbReference>
<dbReference type="PROSITE" id="PS00972">
    <property type="entry name" value="USP_1"/>
    <property type="match status" value="1"/>
</dbReference>
<comment type="similarity">
    <text evidence="1">Belongs to the peptidase C19 family.</text>
</comment>